<protein>
    <recommendedName>
        <fullName evidence="3">DUF1963 domain-containing protein</fullName>
    </recommendedName>
</protein>
<evidence type="ECO:0008006" key="3">
    <source>
        <dbReference type="Google" id="ProtNLM"/>
    </source>
</evidence>
<proteinExistence type="predicted"/>
<organism evidence="1 2">
    <name type="scientific">Enterobacter sichuanensis</name>
    <dbReference type="NCBI Taxonomy" id="2071710"/>
    <lineage>
        <taxon>Bacteria</taxon>
        <taxon>Pseudomonadati</taxon>
        <taxon>Pseudomonadota</taxon>
        <taxon>Gammaproteobacteria</taxon>
        <taxon>Enterobacterales</taxon>
        <taxon>Enterobacteriaceae</taxon>
        <taxon>Enterobacter</taxon>
        <taxon>Enterobacter cloacae complex</taxon>
    </lineage>
</organism>
<evidence type="ECO:0000313" key="2">
    <source>
        <dbReference type="Proteomes" id="UP000033352"/>
    </source>
</evidence>
<comment type="caution">
    <text evidence="1">The sequence shown here is derived from an EMBL/GenBank/DDBJ whole genome shotgun (WGS) entry which is preliminary data.</text>
</comment>
<dbReference type="PATRIC" id="fig|1619248.3.peg.4378"/>
<dbReference type="EMBL" id="JZYX01000065">
    <property type="protein sequence ID" value="KJN18693.1"/>
    <property type="molecule type" value="Genomic_DNA"/>
</dbReference>
<evidence type="ECO:0000313" key="1">
    <source>
        <dbReference type="EMBL" id="KJN18693.1"/>
    </source>
</evidence>
<name>A0A0F1AA94_9ENTR</name>
<reference evidence="1 2" key="1">
    <citation type="submission" date="2015-03" db="EMBL/GenBank/DDBJ databases">
        <authorList>
            <person name="McCorrison J."/>
            <person name="Sanka R."/>
            <person name="Adams M."/>
            <person name="Brinkac L."/>
            <person name="Nierman W."/>
            <person name="Sutton G."/>
            <person name="Nelson K."/>
            <person name="Kiedrowski L."/>
            <person name="Guerrero D."/>
            <person name="Bonomo R."/>
        </authorList>
    </citation>
    <scope>NUCLEOTIDE SEQUENCE [LARGE SCALE GENOMIC DNA]</scope>
    <source>
        <strain evidence="1 2">35699</strain>
    </source>
</reference>
<dbReference type="RefSeq" id="WP_045286713.1">
    <property type="nucleotide sequence ID" value="NZ_JZYX01000065.1"/>
</dbReference>
<sequence>MIKCNLISKISIFSDSNVIGRIGGNIPEFFLDKLDDIQGYKFYLTVQNPDDGHEYITIVIPERYDDMIDNNIYPNCSVKVITHNFSDESNNDAFTIKHINKAAIVGYDKVESEEFDFITKTEEARLIQSEDYYLDALQKDGYQFFMQIDEDYYPDALLDGDYIFGYGALYLYKKISGGNTIAGFWQYS</sequence>
<accession>A0A0F1AA94</accession>
<dbReference type="OrthoDB" id="1029961at2"/>
<gene>
    <name evidence="1" type="ORF">SS37_22680</name>
</gene>
<dbReference type="AlphaFoldDB" id="A0A0F1AA94"/>
<dbReference type="Proteomes" id="UP000033352">
    <property type="component" value="Unassembled WGS sequence"/>
</dbReference>